<reference evidence="1" key="1">
    <citation type="submission" date="2014-09" db="EMBL/GenBank/DDBJ databases">
        <authorList>
            <person name="Magalhaes I.L.F."/>
            <person name="Oliveira U."/>
            <person name="Santos F.R."/>
            <person name="Vidigal T.H.D.A."/>
            <person name="Brescovit A.D."/>
            <person name="Santos A.J."/>
        </authorList>
    </citation>
    <scope>NUCLEOTIDE SEQUENCE</scope>
    <source>
        <tissue evidence="1">Shoot tissue taken approximately 20 cm above the soil surface</tissue>
    </source>
</reference>
<sequence>MIFLGRLCSRAVSESQYGMPGDHIFFLDDDLQNVVKYHYEEENTSVGVYDMRNGEVSSPLPMIWKHEMILTTRLFPWN</sequence>
<proteinExistence type="predicted"/>
<name>A0A0A8Z4S9_ARUDO</name>
<dbReference type="AlphaFoldDB" id="A0A0A8Z4S9"/>
<organism evidence="1">
    <name type="scientific">Arundo donax</name>
    <name type="common">Giant reed</name>
    <name type="synonym">Donax arundinaceus</name>
    <dbReference type="NCBI Taxonomy" id="35708"/>
    <lineage>
        <taxon>Eukaryota</taxon>
        <taxon>Viridiplantae</taxon>
        <taxon>Streptophyta</taxon>
        <taxon>Embryophyta</taxon>
        <taxon>Tracheophyta</taxon>
        <taxon>Spermatophyta</taxon>
        <taxon>Magnoliopsida</taxon>
        <taxon>Liliopsida</taxon>
        <taxon>Poales</taxon>
        <taxon>Poaceae</taxon>
        <taxon>PACMAD clade</taxon>
        <taxon>Arundinoideae</taxon>
        <taxon>Arundineae</taxon>
        <taxon>Arundo</taxon>
    </lineage>
</organism>
<reference evidence="1" key="2">
    <citation type="journal article" date="2015" name="Data Brief">
        <title>Shoot transcriptome of the giant reed, Arundo donax.</title>
        <authorList>
            <person name="Barrero R.A."/>
            <person name="Guerrero F.D."/>
            <person name="Moolhuijzen P."/>
            <person name="Goolsby J.A."/>
            <person name="Tidwell J."/>
            <person name="Bellgard S.E."/>
            <person name="Bellgard M.I."/>
        </authorList>
    </citation>
    <scope>NUCLEOTIDE SEQUENCE</scope>
    <source>
        <tissue evidence="1">Shoot tissue taken approximately 20 cm above the soil surface</tissue>
    </source>
</reference>
<protein>
    <submittedName>
        <fullName evidence="1">Uncharacterized protein</fullName>
    </submittedName>
</protein>
<accession>A0A0A8Z4S9</accession>
<evidence type="ECO:0000313" key="1">
    <source>
        <dbReference type="EMBL" id="JAD34399.1"/>
    </source>
</evidence>
<dbReference type="EMBL" id="GBRH01263496">
    <property type="protein sequence ID" value="JAD34399.1"/>
    <property type="molecule type" value="Transcribed_RNA"/>
</dbReference>